<dbReference type="SMART" id="SM00129">
    <property type="entry name" value="KISc"/>
    <property type="match status" value="1"/>
</dbReference>
<evidence type="ECO:0000256" key="8">
    <source>
        <dbReference type="ARBA" id="ARBA00034704"/>
    </source>
</evidence>
<evidence type="ECO:0000256" key="2">
    <source>
        <dbReference type="ARBA" id="ARBA00022490"/>
    </source>
</evidence>
<feature type="compositionally biased region" description="Polar residues" evidence="12">
    <location>
        <begin position="1031"/>
        <end position="1042"/>
    </location>
</feature>
<evidence type="ECO:0000256" key="12">
    <source>
        <dbReference type="SAM" id="MobiDB-lite"/>
    </source>
</evidence>
<name>A0AAW1SNT9_9CHLO</name>
<feature type="compositionally biased region" description="Basic and acidic residues" evidence="12">
    <location>
        <begin position="1051"/>
        <end position="1065"/>
    </location>
</feature>
<evidence type="ECO:0000256" key="6">
    <source>
        <dbReference type="ARBA" id="ARBA00023175"/>
    </source>
</evidence>
<evidence type="ECO:0000256" key="5">
    <source>
        <dbReference type="ARBA" id="ARBA00022840"/>
    </source>
</evidence>
<evidence type="ECO:0000256" key="4">
    <source>
        <dbReference type="ARBA" id="ARBA00022741"/>
    </source>
</evidence>
<evidence type="ECO:0000256" key="11">
    <source>
        <dbReference type="SAM" id="Coils"/>
    </source>
</evidence>
<dbReference type="CDD" id="cd01364">
    <property type="entry name" value="KISc_BimC_Eg5"/>
    <property type="match status" value="1"/>
</dbReference>
<feature type="compositionally biased region" description="Low complexity" evidence="12">
    <location>
        <begin position="665"/>
        <end position="691"/>
    </location>
</feature>
<keyword evidence="6 10" id="KW-0505">Motor protein</keyword>
<dbReference type="InterPro" id="IPR047241">
    <property type="entry name" value="KIF11-like_kin_motor_dom"/>
</dbReference>
<keyword evidence="3" id="KW-0493">Microtubule</keyword>
<protein>
    <recommendedName>
        <fullName evidence="13">Kinesin motor domain-containing protein</fullName>
    </recommendedName>
</protein>
<dbReference type="Pfam" id="PF00225">
    <property type="entry name" value="Kinesin"/>
    <property type="match status" value="1"/>
</dbReference>
<dbReference type="GO" id="GO:0007018">
    <property type="term" value="P:microtubule-based movement"/>
    <property type="evidence" value="ECO:0007669"/>
    <property type="project" value="InterPro"/>
</dbReference>
<evidence type="ECO:0000256" key="9">
    <source>
        <dbReference type="ARBA" id="ARBA00046159"/>
    </source>
</evidence>
<evidence type="ECO:0000256" key="1">
    <source>
        <dbReference type="ARBA" id="ARBA00004186"/>
    </source>
</evidence>
<dbReference type="PROSITE" id="PS00411">
    <property type="entry name" value="KINESIN_MOTOR_1"/>
    <property type="match status" value="1"/>
</dbReference>
<dbReference type="PANTHER" id="PTHR47970:SF12">
    <property type="entry name" value="KINESIN FAMILY MEMBER 11"/>
    <property type="match status" value="1"/>
</dbReference>
<dbReference type="Gene3D" id="3.40.850.10">
    <property type="entry name" value="Kinesin motor domain"/>
    <property type="match status" value="1"/>
</dbReference>
<dbReference type="GO" id="GO:0090307">
    <property type="term" value="P:mitotic spindle assembly"/>
    <property type="evidence" value="ECO:0007669"/>
    <property type="project" value="TreeGrafter"/>
</dbReference>
<organism evidence="14 15">
    <name type="scientific">Apatococcus fuscideae</name>
    <dbReference type="NCBI Taxonomy" id="2026836"/>
    <lineage>
        <taxon>Eukaryota</taxon>
        <taxon>Viridiplantae</taxon>
        <taxon>Chlorophyta</taxon>
        <taxon>core chlorophytes</taxon>
        <taxon>Trebouxiophyceae</taxon>
        <taxon>Chlorellales</taxon>
        <taxon>Chlorellaceae</taxon>
        <taxon>Apatococcus</taxon>
    </lineage>
</organism>
<dbReference type="InterPro" id="IPR001752">
    <property type="entry name" value="Kinesin_motor_dom"/>
</dbReference>
<comment type="subcellular location">
    <subcellularLocation>
        <location evidence="1">Cytoplasm</location>
        <location evidence="1">Cytoskeleton</location>
        <location evidence="1">Spindle</location>
    </subcellularLocation>
</comment>
<feature type="region of interest" description="Disordered" evidence="12">
    <location>
        <begin position="665"/>
        <end position="692"/>
    </location>
</feature>
<dbReference type="PROSITE" id="PS50067">
    <property type="entry name" value="KINESIN_MOTOR_2"/>
    <property type="match status" value="1"/>
</dbReference>
<dbReference type="GO" id="GO:0051231">
    <property type="term" value="P:spindle elongation"/>
    <property type="evidence" value="ECO:0007669"/>
    <property type="project" value="TreeGrafter"/>
</dbReference>
<dbReference type="InterPro" id="IPR036961">
    <property type="entry name" value="Kinesin_motor_dom_sf"/>
</dbReference>
<keyword evidence="11" id="KW-0175">Coiled coil</keyword>
<evidence type="ECO:0000256" key="7">
    <source>
        <dbReference type="ARBA" id="ARBA00023212"/>
    </source>
</evidence>
<sequence>MAARKGTGNPEAVNVQVILRCRPVNKEEIVNRTPQVIQVNEKQNEVSFYQNVAGKMIGRSFHFDKCFGPESGQARLYDQAVAPIVEEVLDGFNCTIFAYGQTGTGKTYTMEGGDRNSEDGQDLSDVAGVIPRAINQIFHHLDGINSEYTVKCSFLELYNEETTDLLAIGDALARAGDKNKLRMLEDKSGVVVQNLEEIIVKTSADIYGLLDRGSAKRRTAETLLNKQSSRSHSVFCVTVHMRETDTSGEEVIKTGKLHLVDLAGSENISRSGAVDMRAKEAGVINKSLLTLGRVITALVEGSGHVPYRDSKLTRLLRDSLGGRTKTCIIANIAPTVQCQEETLSTLDYAHRAKNIRNRPEVNQRVSKTAHIKELNAEIDKLKGELFATREKNGVYVPSDAYAAREEEEKGNRLRIEVLEAELEGAKDGHREELEKATADLHQTQEELAETYTALQRARQGLEERDFLIATHERSEDALAEHAAGLAHSLQGALQDLRSTFALCEEGVGREQGNAAMLQALRQEAVQRLASMQSAISGAAEQQMQRFQDIMALVAGFLQRKDASLAALQATVSNLGAQLGSFSQAAADAAMATEAAATRQLEGIQTISASHAASAAQAGRKAEDALAAAWSTLSGTLSSQKAQLEAYAAEQAAGLQAWQEQAHSSMSSASSSLQEAAAAAQDAQAGTTSAAAQHDKALQDLEQGFQTSMQADQVALQERIAAMLADFAERKAGEVASAVASVRRQIGTDQEACSSDLQMLTATILTTSNSLQEGGVAISTRSNEVHASMQRQHTALQASLAQAAEQGAAMHQGSSEAQASSLAAAGSHAAEAEAAMAASKSAIADAVDQGQVQCTSAVAAAESLRLELADGAQAGSAEDHSLAAGTTEAAVAGSSHMTSFAASENSSLQELEAELVPGLSSRLQPPPSGPPPMPRRVELPPMDWLQQLRVPPCDEILAQFHRLKAGGAPQVAPAHLPHLPTESDAAETIPAVRMPHEEPTARPAGRKGSVNALPKSPLEHHEGRPLQERDINCQQSDGLHSTPTPSPHAHKATHEPTGRDCAKEDQQPVSTLQQGSTVQLC</sequence>
<dbReference type="GO" id="GO:0008574">
    <property type="term" value="F:plus-end-directed microtubule motor activity"/>
    <property type="evidence" value="ECO:0007669"/>
    <property type="project" value="TreeGrafter"/>
</dbReference>
<keyword evidence="2" id="KW-0963">Cytoplasm</keyword>
<feature type="compositionally biased region" description="Polar residues" evidence="12">
    <location>
        <begin position="1066"/>
        <end position="1080"/>
    </location>
</feature>
<dbReference type="FunFam" id="3.40.850.10:FF:000019">
    <property type="entry name" value="Kinesin-like protein KIN-5D"/>
    <property type="match status" value="1"/>
</dbReference>
<dbReference type="Proteomes" id="UP001485043">
    <property type="component" value="Unassembled WGS sequence"/>
</dbReference>
<evidence type="ECO:0000313" key="15">
    <source>
        <dbReference type="Proteomes" id="UP001485043"/>
    </source>
</evidence>
<reference evidence="14 15" key="1">
    <citation type="journal article" date="2024" name="Nat. Commun.">
        <title>Phylogenomics reveals the evolutionary origins of lichenization in chlorophyte algae.</title>
        <authorList>
            <person name="Puginier C."/>
            <person name="Libourel C."/>
            <person name="Otte J."/>
            <person name="Skaloud P."/>
            <person name="Haon M."/>
            <person name="Grisel S."/>
            <person name="Petersen M."/>
            <person name="Berrin J.G."/>
            <person name="Delaux P.M."/>
            <person name="Dal Grande F."/>
            <person name="Keller J."/>
        </authorList>
    </citation>
    <scope>NUCLEOTIDE SEQUENCE [LARGE SCALE GENOMIC DNA]</scope>
    <source>
        <strain evidence="14 15">SAG 2523</strain>
    </source>
</reference>
<comment type="similarity">
    <text evidence="8">Belongs to the TRAFAC class myosin-kinesin ATPase superfamily. Kinesin family. KIN-5/BimC subfamily.</text>
</comment>
<keyword evidence="7" id="KW-0206">Cytoskeleton</keyword>
<feature type="domain" description="Kinesin motor" evidence="13">
    <location>
        <begin position="14"/>
        <end position="355"/>
    </location>
</feature>
<dbReference type="InterPro" id="IPR019821">
    <property type="entry name" value="Kinesin_motor_CS"/>
</dbReference>
<evidence type="ECO:0000259" key="13">
    <source>
        <dbReference type="PROSITE" id="PS50067"/>
    </source>
</evidence>
<accession>A0AAW1SNT9</accession>
<dbReference type="GO" id="GO:0008017">
    <property type="term" value="F:microtubule binding"/>
    <property type="evidence" value="ECO:0007669"/>
    <property type="project" value="InterPro"/>
</dbReference>
<dbReference type="GO" id="GO:0072686">
    <property type="term" value="C:mitotic spindle"/>
    <property type="evidence" value="ECO:0007669"/>
    <property type="project" value="TreeGrafter"/>
</dbReference>
<feature type="region of interest" description="Disordered" evidence="12">
    <location>
        <begin position="995"/>
        <end position="1080"/>
    </location>
</feature>
<feature type="binding site" evidence="10">
    <location>
        <begin position="100"/>
        <end position="107"/>
    </location>
    <ligand>
        <name>ATP</name>
        <dbReference type="ChEBI" id="CHEBI:30616"/>
    </ligand>
</feature>
<feature type="region of interest" description="Disordered" evidence="12">
    <location>
        <begin position="797"/>
        <end position="821"/>
    </location>
</feature>
<comment type="caution">
    <text evidence="14">The sequence shown here is derived from an EMBL/GenBank/DDBJ whole genome shotgun (WGS) entry which is preliminary data.</text>
</comment>
<keyword evidence="4 10" id="KW-0547">Nucleotide-binding</keyword>
<dbReference type="AlphaFoldDB" id="A0AAW1SNT9"/>
<evidence type="ECO:0000256" key="3">
    <source>
        <dbReference type="ARBA" id="ARBA00022701"/>
    </source>
</evidence>
<dbReference type="InterPro" id="IPR027417">
    <property type="entry name" value="P-loop_NTPase"/>
</dbReference>
<evidence type="ECO:0000313" key="14">
    <source>
        <dbReference type="EMBL" id="KAK9849379.1"/>
    </source>
</evidence>
<dbReference type="SUPFAM" id="SSF52540">
    <property type="entry name" value="P-loop containing nucleoside triphosphate hydrolases"/>
    <property type="match status" value="1"/>
</dbReference>
<keyword evidence="5 10" id="KW-0067">ATP-binding</keyword>
<comment type="function">
    <text evidence="9">Responsible for microtubule translocation. May be important for the organization of phragmoplast-specific arrays of microtubules. Plays an essential role in stabilizing the mitotic spindle. Required during mitotic cytokinesis.</text>
</comment>
<feature type="compositionally biased region" description="Basic and acidic residues" evidence="12">
    <location>
        <begin position="1016"/>
        <end position="1030"/>
    </location>
</feature>
<dbReference type="InterPro" id="IPR047149">
    <property type="entry name" value="KIF11-like"/>
</dbReference>
<dbReference type="EMBL" id="JALJOV010001345">
    <property type="protein sequence ID" value="KAK9849379.1"/>
    <property type="molecule type" value="Genomic_DNA"/>
</dbReference>
<proteinExistence type="inferred from homology"/>
<feature type="coiled-coil region" evidence="11">
    <location>
        <begin position="364"/>
        <end position="464"/>
    </location>
</feature>
<evidence type="ECO:0000256" key="10">
    <source>
        <dbReference type="PROSITE-ProRule" id="PRU00283"/>
    </source>
</evidence>
<dbReference type="PANTHER" id="PTHR47970">
    <property type="entry name" value="KINESIN-LIKE PROTEIN KIF11"/>
    <property type="match status" value="1"/>
</dbReference>
<gene>
    <name evidence="14" type="ORF">WJX84_005871</name>
</gene>
<dbReference type="GO" id="GO:0005524">
    <property type="term" value="F:ATP binding"/>
    <property type="evidence" value="ECO:0007669"/>
    <property type="project" value="UniProtKB-UniRule"/>
</dbReference>
<dbReference type="PRINTS" id="PR00380">
    <property type="entry name" value="KINESINHEAVY"/>
</dbReference>
<dbReference type="GO" id="GO:0005876">
    <property type="term" value="C:spindle microtubule"/>
    <property type="evidence" value="ECO:0007669"/>
    <property type="project" value="TreeGrafter"/>
</dbReference>
<keyword evidence="15" id="KW-1185">Reference proteome</keyword>